<name>A0ABC8V553_9AQUA</name>
<gene>
    <name evidence="1" type="ORF">ILEXP_LOCUS58637</name>
</gene>
<reference evidence="1 2" key="1">
    <citation type="submission" date="2024-02" db="EMBL/GenBank/DDBJ databases">
        <authorList>
            <person name="Vignale AGUSTIN F."/>
            <person name="Sosa J E."/>
            <person name="Modenutti C."/>
        </authorList>
    </citation>
    <scope>NUCLEOTIDE SEQUENCE [LARGE SCALE GENOMIC DNA]</scope>
</reference>
<protein>
    <submittedName>
        <fullName evidence="1">Uncharacterized protein</fullName>
    </submittedName>
</protein>
<evidence type="ECO:0000313" key="2">
    <source>
        <dbReference type="Proteomes" id="UP001642360"/>
    </source>
</evidence>
<feature type="non-terminal residue" evidence="1">
    <location>
        <position position="1"/>
    </location>
</feature>
<dbReference type="AlphaFoldDB" id="A0ABC8V553"/>
<proteinExistence type="predicted"/>
<accession>A0ABC8V553</accession>
<evidence type="ECO:0000313" key="1">
    <source>
        <dbReference type="EMBL" id="CAK9188014.1"/>
    </source>
</evidence>
<organism evidence="1 2">
    <name type="scientific">Ilex paraguariensis</name>
    <name type="common">yerba mate</name>
    <dbReference type="NCBI Taxonomy" id="185542"/>
    <lineage>
        <taxon>Eukaryota</taxon>
        <taxon>Viridiplantae</taxon>
        <taxon>Streptophyta</taxon>
        <taxon>Embryophyta</taxon>
        <taxon>Tracheophyta</taxon>
        <taxon>Spermatophyta</taxon>
        <taxon>Magnoliopsida</taxon>
        <taxon>eudicotyledons</taxon>
        <taxon>Gunneridae</taxon>
        <taxon>Pentapetalae</taxon>
        <taxon>asterids</taxon>
        <taxon>campanulids</taxon>
        <taxon>Aquifoliales</taxon>
        <taxon>Aquifoliaceae</taxon>
        <taxon>Ilex</taxon>
    </lineage>
</organism>
<keyword evidence="2" id="KW-1185">Reference proteome</keyword>
<dbReference type="EMBL" id="CAUOFW020010263">
    <property type="protein sequence ID" value="CAK9188014.1"/>
    <property type="molecule type" value="Genomic_DNA"/>
</dbReference>
<comment type="caution">
    <text evidence="1">The sequence shown here is derived from an EMBL/GenBank/DDBJ whole genome shotgun (WGS) entry which is preliminary data.</text>
</comment>
<dbReference type="Proteomes" id="UP001642360">
    <property type="component" value="Unassembled WGS sequence"/>
</dbReference>
<sequence>AKKSDWVTASDFNPSVIASLKPQEEHQLLLKSLSKKDSHFLTGVFFLELVAKSFGNEFFGLVADKTANRENTAIAKAAFKCLAKLQLQERVANVLELATNDGVAYLNGTGDLSKAFSRVCSKIDEELVSETVYTRIKTEYKKSKSWLPKKTYLYGIAKSEDDLREIFAQLVNDPQMKKISAHLTWLGFFSHPDDVAVKKSVSELARVPGKLEVVQKIYEKSISEMIPQIEDVPLDKIDTSGTPVQMNLSYLVPIFSQKLLENIQADDDLKSVFEPILKRNRDQSN</sequence>